<dbReference type="Proteomes" id="UP000001568">
    <property type="component" value="Chromosome 9"/>
</dbReference>
<dbReference type="GO" id="GO:0002130">
    <property type="term" value="P:wobble position ribose methylation"/>
    <property type="evidence" value="ECO:0007669"/>
    <property type="project" value="TreeGrafter"/>
</dbReference>
<dbReference type="PANTHER" id="PTHR42971">
    <property type="entry name" value="TRNA (CYTIDINE(34)-2'-O)-METHYLTRANSFERASE"/>
    <property type="match status" value="1"/>
</dbReference>
<gene>
    <name evidence="7" type="ORF">OSTLU_33322</name>
</gene>
<keyword evidence="3" id="KW-0808">Transferase</keyword>
<evidence type="ECO:0000256" key="1">
    <source>
        <dbReference type="ARBA" id="ARBA00022490"/>
    </source>
</evidence>
<dbReference type="InterPro" id="IPR029028">
    <property type="entry name" value="Alpha/beta_knot_MTases"/>
</dbReference>
<dbReference type="Pfam" id="PF00588">
    <property type="entry name" value="SpoU_methylase"/>
    <property type="match status" value="1"/>
</dbReference>
<dbReference type="Gene3D" id="3.40.1280.10">
    <property type="match status" value="1"/>
</dbReference>
<reference evidence="7 8" key="1">
    <citation type="journal article" date="2007" name="Proc. Natl. Acad. Sci. U.S.A.">
        <title>The tiny eukaryote Ostreococcus provides genomic insights into the paradox of plankton speciation.</title>
        <authorList>
            <person name="Palenik B."/>
            <person name="Grimwood J."/>
            <person name="Aerts A."/>
            <person name="Rouze P."/>
            <person name="Salamov A."/>
            <person name="Putnam N."/>
            <person name="Dupont C."/>
            <person name="Jorgensen R."/>
            <person name="Derelle E."/>
            <person name="Rombauts S."/>
            <person name="Zhou K."/>
            <person name="Otillar R."/>
            <person name="Merchant S.S."/>
            <person name="Podell S."/>
            <person name="Gaasterland T."/>
            <person name="Napoli C."/>
            <person name="Gendler K."/>
            <person name="Manuell A."/>
            <person name="Tai V."/>
            <person name="Vallon O."/>
            <person name="Piganeau G."/>
            <person name="Jancek S."/>
            <person name="Heijde M."/>
            <person name="Jabbari K."/>
            <person name="Bowler C."/>
            <person name="Lohr M."/>
            <person name="Robbens S."/>
            <person name="Werner G."/>
            <person name="Dubchak I."/>
            <person name="Pazour G.J."/>
            <person name="Ren Q."/>
            <person name="Paulsen I."/>
            <person name="Delwiche C."/>
            <person name="Schmutz J."/>
            <person name="Rokhsar D."/>
            <person name="Van de Peer Y."/>
            <person name="Moreau H."/>
            <person name="Grigoriev I.V."/>
        </authorList>
    </citation>
    <scope>NUCLEOTIDE SEQUENCE [LARGE SCALE GENOMIC DNA]</scope>
    <source>
        <strain evidence="7 8">CCE9901</strain>
    </source>
</reference>
<dbReference type="eggNOG" id="ENOG502QQ5S">
    <property type="taxonomic scope" value="Eukaryota"/>
</dbReference>
<organism evidence="7 8">
    <name type="scientific">Ostreococcus lucimarinus (strain CCE9901)</name>
    <dbReference type="NCBI Taxonomy" id="436017"/>
    <lineage>
        <taxon>Eukaryota</taxon>
        <taxon>Viridiplantae</taxon>
        <taxon>Chlorophyta</taxon>
        <taxon>Mamiellophyceae</taxon>
        <taxon>Mamiellales</taxon>
        <taxon>Bathycoccaceae</taxon>
        <taxon>Ostreococcus</taxon>
    </lineage>
</organism>
<evidence type="ECO:0000313" key="7">
    <source>
        <dbReference type="EMBL" id="ABO97765.1"/>
    </source>
</evidence>
<keyword evidence="5" id="KW-0819">tRNA processing</keyword>
<dbReference type="CDD" id="cd18094">
    <property type="entry name" value="SpoU-like_TrmL"/>
    <property type="match status" value="1"/>
</dbReference>
<evidence type="ECO:0000256" key="4">
    <source>
        <dbReference type="ARBA" id="ARBA00022691"/>
    </source>
</evidence>
<keyword evidence="4" id="KW-0949">S-adenosyl-L-methionine</keyword>
<dbReference type="GO" id="GO:0003723">
    <property type="term" value="F:RNA binding"/>
    <property type="evidence" value="ECO:0007669"/>
    <property type="project" value="InterPro"/>
</dbReference>
<dbReference type="GO" id="GO:0006995">
    <property type="term" value="P:cellular response to nitrogen starvation"/>
    <property type="evidence" value="ECO:0007669"/>
    <property type="project" value="EnsemblPlants"/>
</dbReference>
<sequence length="183" mass="19881">MGPNVTVRAIETASDAQRKDLHVVLVTPKIPGNTGCIARTCAASRVPLHLVAPLGFSLDDAQLKRAGLDYWKSVCVKVHDDWDAFYAYWRELGDERGRLVAFSKFGARPHAEDGAYRPGDWLLFGAETTGLPDAAMEACKATGGVRRIPIDESHVRSLNLSVSCGIGVYEALRQLDGSPTVDE</sequence>
<dbReference type="InterPro" id="IPR029026">
    <property type="entry name" value="tRNA_m1G_MTases_N"/>
</dbReference>
<dbReference type="SUPFAM" id="SSF75217">
    <property type="entry name" value="alpha/beta knot"/>
    <property type="match status" value="1"/>
</dbReference>
<dbReference type="InterPro" id="IPR016914">
    <property type="entry name" value="TrmL"/>
</dbReference>
<evidence type="ECO:0000259" key="6">
    <source>
        <dbReference type="Pfam" id="PF00588"/>
    </source>
</evidence>
<dbReference type="GO" id="GO:0008173">
    <property type="term" value="F:RNA methyltransferase activity"/>
    <property type="evidence" value="ECO:0007669"/>
    <property type="project" value="InterPro"/>
</dbReference>
<dbReference type="PIRSF" id="PIRSF029256">
    <property type="entry name" value="SpoU_TrmH_prd"/>
    <property type="match status" value="1"/>
</dbReference>
<evidence type="ECO:0000256" key="2">
    <source>
        <dbReference type="ARBA" id="ARBA00022603"/>
    </source>
</evidence>
<dbReference type="InterPro" id="IPR001537">
    <property type="entry name" value="SpoU_MeTrfase"/>
</dbReference>
<keyword evidence="2" id="KW-0489">Methyltransferase</keyword>
<dbReference type="STRING" id="436017.A4S246"/>
<evidence type="ECO:0000313" key="8">
    <source>
        <dbReference type="Proteomes" id="UP000001568"/>
    </source>
</evidence>
<name>A4S246_OSTLU</name>
<dbReference type="PANTHER" id="PTHR42971:SF1">
    <property type="entry name" value="TRNA (CYTIDINE(34)-2'-O)-METHYLTRANSFERASE"/>
    <property type="match status" value="1"/>
</dbReference>
<proteinExistence type="inferred from homology"/>
<dbReference type="KEGG" id="olu:OSTLU_33322"/>
<dbReference type="RefSeq" id="XP_001419472.1">
    <property type="nucleotide sequence ID" value="XM_001419435.1"/>
</dbReference>
<keyword evidence="1" id="KW-0963">Cytoplasm</keyword>
<dbReference type="OMA" id="AGLDYWH"/>
<dbReference type="Gramene" id="ABO97765">
    <property type="protein sequence ID" value="ABO97765"/>
    <property type="gene ID" value="OSTLU_33322"/>
</dbReference>
<feature type="domain" description="tRNA/rRNA methyltransferase SpoU type" evidence="6">
    <location>
        <begin position="21"/>
        <end position="169"/>
    </location>
</feature>
<keyword evidence="8" id="KW-1185">Reference proteome</keyword>
<dbReference type="AlphaFoldDB" id="A4S246"/>
<dbReference type="OrthoDB" id="5580682at2759"/>
<evidence type="ECO:0000256" key="5">
    <source>
        <dbReference type="ARBA" id="ARBA00022694"/>
    </source>
</evidence>
<protein>
    <recommendedName>
        <fullName evidence="6">tRNA/rRNA methyltransferase SpoU type domain-containing protein</fullName>
    </recommendedName>
</protein>
<dbReference type="GeneID" id="5003620"/>
<dbReference type="HOGENOM" id="CLU_110125_2_1_1"/>
<accession>A4S246</accession>
<evidence type="ECO:0000256" key="3">
    <source>
        <dbReference type="ARBA" id="ARBA00022679"/>
    </source>
</evidence>
<dbReference type="EMBL" id="CP000589">
    <property type="protein sequence ID" value="ABO97765.1"/>
    <property type="molecule type" value="Genomic_DNA"/>
</dbReference>
<dbReference type="HAMAP" id="MF_01885">
    <property type="entry name" value="tRNA_methyltr_TrmL"/>
    <property type="match status" value="1"/>
</dbReference>